<keyword evidence="4" id="KW-0548">Nucleotidyltransferase</keyword>
<dbReference type="GO" id="GO:0003887">
    <property type="term" value="F:DNA-directed DNA polymerase activity"/>
    <property type="evidence" value="ECO:0007669"/>
    <property type="project" value="UniProtKB-KW"/>
</dbReference>
<name>A0A0F9AAV9_9ZZZZ</name>
<dbReference type="Pfam" id="PF03175">
    <property type="entry name" value="DNA_pol_B_2"/>
    <property type="match status" value="1"/>
</dbReference>
<evidence type="ECO:0000256" key="6">
    <source>
        <dbReference type="ARBA" id="ARBA00022932"/>
    </source>
</evidence>
<organism evidence="10">
    <name type="scientific">marine sediment metagenome</name>
    <dbReference type="NCBI Taxonomy" id="412755"/>
    <lineage>
        <taxon>unclassified sequences</taxon>
        <taxon>metagenomes</taxon>
        <taxon>ecological metagenomes</taxon>
    </lineage>
</organism>
<reference evidence="10" key="1">
    <citation type="journal article" date="2015" name="Nature">
        <title>Complex archaea that bridge the gap between prokaryotes and eukaryotes.</title>
        <authorList>
            <person name="Spang A."/>
            <person name="Saw J.H."/>
            <person name="Jorgensen S.L."/>
            <person name="Zaremba-Niedzwiedzka K."/>
            <person name="Martijn J."/>
            <person name="Lind A.E."/>
            <person name="van Eijk R."/>
            <person name="Schleper C."/>
            <person name="Guy L."/>
            <person name="Ettema T.J."/>
        </authorList>
    </citation>
    <scope>NUCLEOTIDE SEQUENCE</scope>
</reference>
<keyword evidence="5" id="KW-0235">DNA replication</keyword>
<evidence type="ECO:0000256" key="2">
    <source>
        <dbReference type="ARBA" id="ARBA00012417"/>
    </source>
</evidence>
<proteinExistence type="inferred from homology"/>
<dbReference type="InterPro" id="IPR004868">
    <property type="entry name" value="DNA-dir_DNA_pol_B_mt/vir"/>
</dbReference>
<evidence type="ECO:0000256" key="8">
    <source>
        <dbReference type="ARBA" id="ARBA00049244"/>
    </source>
</evidence>
<dbReference type="EC" id="2.7.7.7" evidence="2"/>
<dbReference type="GO" id="GO:0003677">
    <property type="term" value="F:DNA binding"/>
    <property type="evidence" value="ECO:0007669"/>
    <property type="project" value="UniProtKB-KW"/>
</dbReference>
<comment type="catalytic activity">
    <reaction evidence="8">
        <text>DNA(n) + a 2'-deoxyribonucleoside 5'-triphosphate = DNA(n+1) + diphosphate</text>
        <dbReference type="Rhea" id="RHEA:22508"/>
        <dbReference type="Rhea" id="RHEA-COMP:17339"/>
        <dbReference type="Rhea" id="RHEA-COMP:17340"/>
        <dbReference type="ChEBI" id="CHEBI:33019"/>
        <dbReference type="ChEBI" id="CHEBI:61560"/>
        <dbReference type="ChEBI" id="CHEBI:173112"/>
        <dbReference type="EC" id="2.7.7.7"/>
    </reaction>
</comment>
<sequence>MDIPARLLTKNHSSVIPSQVLYFDTETEEERQGVVSVHRMKMAWTCKVEYDSKGEVRSEHWMEWKTGDAMCRQIAAHCYEKTALWIFAHNAFFDLQAGGFFEWFTAHGWELQFVYEAGLTYILVIGKGKRTIKVVSSTNYFKCSLKKLGVMVGLSKLDVHFKNVSKQDLSRYCRRDVEIVRKAIESYFGFIRRHDLGSFSMTIPSQAMRAFRHRFMPEKIWIHSVESAQKLEQAAYFGGRTECFRLGLQKGGPFVTLDVNSMYPAVMASESLPVQLVDVLDHPDVEWLEDALRDHCVVSRCQIETPE</sequence>
<keyword evidence="6" id="KW-0239">DNA-directed DNA polymerase</keyword>
<feature type="non-terminal residue" evidence="10">
    <location>
        <position position="307"/>
    </location>
</feature>
<evidence type="ECO:0000256" key="3">
    <source>
        <dbReference type="ARBA" id="ARBA00022679"/>
    </source>
</evidence>
<feature type="domain" description="DNA-directed DNA polymerase family B mitochondria/virus" evidence="9">
    <location>
        <begin position="166"/>
        <end position="305"/>
    </location>
</feature>
<dbReference type="EMBL" id="LAZR01055771">
    <property type="protein sequence ID" value="KKK75639.1"/>
    <property type="molecule type" value="Genomic_DNA"/>
</dbReference>
<gene>
    <name evidence="10" type="ORF">LCGC14_2871710</name>
</gene>
<dbReference type="AlphaFoldDB" id="A0A0F9AAV9"/>
<comment type="caution">
    <text evidence="10">The sequence shown here is derived from an EMBL/GenBank/DDBJ whole genome shotgun (WGS) entry which is preliminary data.</text>
</comment>
<comment type="similarity">
    <text evidence="1">Belongs to the DNA polymerase type-B family.</text>
</comment>
<dbReference type="SUPFAM" id="SSF56672">
    <property type="entry name" value="DNA/RNA polymerases"/>
    <property type="match status" value="1"/>
</dbReference>
<evidence type="ECO:0000256" key="4">
    <source>
        <dbReference type="ARBA" id="ARBA00022695"/>
    </source>
</evidence>
<dbReference type="Gene3D" id="3.30.420.10">
    <property type="entry name" value="Ribonuclease H-like superfamily/Ribonuclease H"/>
    <property type="match status" value="1"/>
</dbReference>
<keyword evidence="7" id="KW-0238">DNA-binding</keyword>
<dbReference type="Gene3D" id="3.90.1600.10">
    <property type="entry name" value="Palm domain of DNA polymerase"/>
    <property type="match status" value="1"/>
</dbReference>
<dbReference type="InterPro" id="IPR036397">
    <property type="entry name" value="RNaseH_sf"/>
</dbReference>
<evidence type="ECO:0000256" key="7">
    <source>
        <dbReference type="ARBA" id="ARBA00023125"/>
    </source>
</evidence>
<protein>
    <recommendedName>
        <fullName evidence="2">DNA-directed DNA polymerase</fullName>
        <ecNumber evidence="2">2.7.7.7</ecNumber>
    </recommendedName>
</protein>
<dbReference type="GO" id="GO:0000166">
    <property type="term" value="F:nucleotide binding"/>
    <property type="evidence" value="ECO:0007669"/>
    <property type="project" value="InterPro"/>
</dbReference>
<keyword evidence="3" id="KW-0808">Transferase</keyword>
<accession>A0A0F9AAV9</accession>
<evidence type="ECO:0000256" key="5">
    <source>
        <dbReference type="ARBA" id="ARBA00022705"/>
    </source>
</evidence>
<dbReference type="GO" id="GO:0006260">
    <property type="term" value="P:DNA replication"/>
    <property type="evidence" value="ECO:0007669"/>
    <property type="project" value="UniProtKB-KW"/>
</dbReference>
<evidence type="ECO:0000256" key="1">
    <source>
        <dbReference type="ARBA" id="ARBA00005755"/>
    </source>
</evidence>
<dbReference type="InterPro" id="IPR023211">
    <property type="entry name" value="DNA_pol_palm_dom_sf"/>
</dbReference>
<dbReference type="InterPro" id="IPR043502">
    <property type="entry name" value="DNA/RNA_pol_sf"/>
</dbReference>
<evidence type="ECO:0000259" key="9">
    <source>
        <dbReference type="Pfam" id="PF03175"/>
    </source>
</evidence>
<evidence type="ECO:0000313" key="10">
    <source>
        <dbReference type="EMBL" id="KKK75639.1"/>
    </source>
</evidence>